<name>A0AAV3S5B3_9EURY</name>
<dbReference type="PANTHER" id="PTHR39081:SF1">
    <property type="entry name" value="MUT7-C RNASE DOMAIN-CONTAINING PROTEIN"/>
    <property type="match status" value="1"/>
</dbReference>
<dbReference type="EMBL" id="BAAABL010000021">
    <property type="protein sequence ID" value="GAA0292433.1"/>
    <property type="molecule type" value="Genomic_DNA"/>
</dbReference>
<keyword evidence="3" id="KW-1185">Reference proteome</keyword>
<proteinExistence type="predicted"/>
<sequence length="150" mass="16996">MAGPEDTPLLLDVMLGKLARLLRMCGYDAAYALDRGVEDDDRLREIAAREDRTLLTRDEELARRAPDSVLLRTRHVDDQLTELDERGFTLALPDEPVRCATCNGRLEEASGPHPEHVPDDAERVWRCVDCGQRYWKGSHWDDVATRLAGL</sequence>
<evidence type="ECO:0000259" key="1">
    <source>
        <dbReference type="Pfam" id="PF01927"/>
    </source>
</evidence>
<feature type="domain" description="Mut7-C RNAse" evidence="1">
    <location>
        <begin position="9"/>
        <end position="146"/>
    </location>
</feature>
<dbReference type="Pfam" id="PF01927">
    <property type="entry name" value="Mut7-C"/>
    <property type="match status" value="1"/>
</dbReference>
<accession>A0AAV3S5B3</accession>
<gene>
    <name evidence="2" type="ORF">GCM10009066_03660</name>
</gene>
<evidence type="ECO:0000313" key="2">
    <source>
        <dbReference type="EMBL" id="GAA0292433.1"/>
    </source>
</evidence>
<dbReference type="Proteomes" id="UP001500837">
    <property type="component" value="Unassembled WGS sequence"/>
</dbReference>
<dbReference type="RefSeq" id="WP_211311732.1">
    <property type="nucleotide sequence ID" value="NZ_BAAABL010000021.1"/>
</dbReference>
<comment type="caution">
    <text evidence="2">The sequence shown here is derived from an EMBL/GenBank/DDBJ whole genome shotgun (WGS) entry which is preliminary data.</text>
</comment>
<dbReference type="InterPro" id="IPR002782">
    <property type="entry name" value="Mut7-C_RNAse_dom"/>
</dbReference>
<organism evidence="2 3">
    <name type="scientific">Halarchaeum salinum</name>
    <dbReference type="NCBI Taxonomy" id="489912"/>
    <lineage>
        <taxon>Archaea</taxon>
        <taxon>Methanobacteriati</taxon>
        <taxon>Methanobacteriota</taxon>
        <taxon>Stenosarchaea group</taxon>
        <taxon>Halobacteria</taxon>
        <taxon>Halobacteriales</taxon>
        <taxon>Halobacteriaceae</taxon>
    </lineage>
</organism>
<dbReference type="PANTHER" id="PTHR39081">
    <property type="entry name" value="MUT7-C DOMAIN-CONTAINING PROTEIN"/>
    <property type="match status" value="1"/>
</dbReference>
<reference evidence="2 3" key="1">
    <citation type="journal article" date="2019" name="Int. J. Syst. Evol. Microbiol.">
        <title>The Global Catalogue of Microorganisms (GCM) 10K type strain sequencing project: providing services to taxonomists for standard genome sequencing and annotation.</title>
        <authorList>
            <consortium name="The Broad Institute Genomics Platform"/>
            <consortium name="The Broad Institute Genome Sequencing Center for Infectious Disease"/>
            <person name="Wu L."/>
            <person name="Ma J."/>
        </authorList>
    </citation>
    <scope>NUCLEOTIDE SEQUENCE [LARGE SCALE GENOMIC DNA]</scope>
    <source>
        <strain evidence="2 3">JCM 16330</strain>
    </source>
</reference>
<dbReference type="AlphaFoldDB" id="A0AAV3S5B3"/>
<protein>
    <submittedName>
        <fullName evidence="2">Mut7-C RNAse domain-containing protein</fullName>
    </submittedName>
</protein>
<evidence type="ECO:0000313" key="3">
    <source>
        <dbReference type="Proteomes" id="UP001500837"/>
    </source>
</evidence>